<evidence type="ECO:0000256" key="2">
    <source>
        <dbReference type="ARBA" id="ARBA00022741"/>
    </source>
</evidence>
<dbReference type="InterPro" id="IPR003439">
    <property type="entry name" value="ABC_transporter-like_ATP-bd"/>
</dbReference>
<feature type="domain" description="ABC transporter" evidence="4">
    <location>
        <begin position="4"/>
        <end position="237"/>
    </location>
</feature>
<dbReference type="Gene3D" id="3.40.50.300">
    <property type="entry name" value="P-loop containing nucleotide triphosphate hydrolases"/>
    <property type="match status" value="1"/>
</dbReference>
<dbReference type="AlphaFoldDB" id="A0AAX3BAP2"/>
<dbReference type="SMART" id="SM00382">
    <property type="entry name" value="AAA"/>
    <property type="match status" value="1"/>
</dbReference>
<reference evidence="5" key="1">
    <citation type="submission" date="2021-04" db="EMBL/GenBank/DDBJ databases">
        <authorList>
            <person name="Postec A."/>
        </authorList>
    </citation>
    <scope>NUCLEOTIDE SEQUENCE</scope>
    <source>
        <strain evidence="5">F1F22</strain>
    </source>
</reference>
<reference evidence="5" key="2">
    <citation type="submission" date="2022-06" db="EMBL/GenBank/DDBJ databases">
        <title>Thermospira aquatica gen. nov., sp. nov.</title>
        <authorList>
            <person name="Ben Ali Gam Z."/>
            <person name="Labat M."/>
        </authorList>
    </citation>
    <scope>NUCLEOTIDE SEQUENCE</scope>
    <source>
        <strain evidence="5">F1F22</strain>
    </source>
</reference>
<dbReference type="RefSeq" id="WP_271434470.1">
    <property type="nucleotide sequence ID" value="NZ_CP073355.1"/>
</dbReference>
<proteinExistence type="predicted"/>
<dbReference type="InterPro" id="IPR003593">
    <property type="entry name" value="AAA+_ATPase"/>
</dbReference>
<sequence length="264" mass="29948">MTLLAVENLVAGYKDKTVLRGVSFTVNEKEILGILGPNGSGKSTLVRALTGAIPASGKITYKEVPMYKFSRQKLACFMAVVSQSPPRPAMTVDHYLMLGRYPYHGVWDFGLTMDEKKLMRDLSKEFGIEYLLERKLSELSGGEFQLVQIVRALVQQPELLILDEPTAHLDIAHQVRILDWLERIKQQTTVMVVFHDMNLASLYCDRVMMLHEGLVEVIGEPAAALTYERIERVFGVPVVVYPSPMEQRPHVYLVPKRFLQRGEE</sequence>
<evidence type="ECO:0000256" key="1">
    <source>
        <dbReference type="ARBA" id="ARBA00022448"/>
    </source>
</evidence>
<dbReference type="EMBL" id="CP073355">
    <property type="protein sequence ID" value="URA09343.1"/>
    <property type="molecule type" value="Genomic_DNA"/>
</dbReference>
<dbReference type="GO" id="GO:0005524">
    <property type="term" value="F:ATP binding"/>
    <property type="evidence" value="ECO:0007669"/>
    <property type="project" value="UniProtKB-KW"/>
</dbReference>
<keyword evidence="6" id="KW-1185">Reference proteome</keyword>
<dbReference type="InterPro" id="IPR017871">
    <property type="entry name" value="ABC_transporter-like_CS"/>
</dbReference>
<dbReference type="KEGG" id="taqu:KDW03_07560"/>
<dbReference type="PROSITE" id="PS00211">
    <property type="entry name" value="ABC_TRANSPORTER_1"/>
    <property type="match status" value="1"/>
</dbReference>
<dbReference type="PANTHER" id="PTHR42794">
    <property type="entry name" value="HEMIN IMPORT ATP-BINDING PROTEIN HMUV"/>
    <property type="match status" value="1"/>
</dbReference>
<evidence type="ECO:0000313" key="6">
    <source>
        <dbReference type="Proteomes" id="UP001056539"/>
    </source>
</evidence>
<evidence type="ECO:0000259" key="4">
    <source>
        <dbReference type="PROSITE" id="PS50893"/>
    </source>
</evidence>
<protein>
    <submittedName>
        <fullName evidence="5">ABC transporter ATP-binding protein</fullName>
    </submittedName>
</protein>
<dbReference type="PROSITE" id="PS50893">
    <property type="entry name" value="ABC_TRANSPORTER_2"/>
    <property type="match status" value="1"/>
</dbReference>
<keyword evidence="3 5" id="KW-0067">ATP-binding</keyword>
<keyword evidence="1" id="KW-0813">Transport</keyword>
<dbReference type="Pfam" id="PF00005">
    <property type="entry name" value="ABC_tran"/>
    <property type="match status" value="1"/>
</dbReference>
<dbReference type="Proteomes" id="UP001056539">
    <property type="component" value="Chromosome"/>
</dbReference>
<keyword evidence="2" id="KW-0547">Nucleotide-binding</keyword>
<organism evidence="5 6">
    <name type="scientific">Thermospira aquatica</name>
    <dbReference type="NCBI Taxonomy" id="2828656"/>
    <lineage>
        <taxon>Bacteria</taxon>
        <taxon>Pseudomonadati</taxon>
        <taxon>Spirochaetota</taxon>
        <taxon>Spirochaetia</taxon>
        <taxon>Brevinematales</taxon>
        <taxon>Thermospiraceae</taxon>
        <taxon>Thermospira</taxon>
    </lineage>
</organism>
<evidence type="ECO:0000256" key="3">
    <source>
        <dbReference type="ARBA" id="ARBA00022840"/>
    </source>
</evidence>
<dbReference type="GO" id="GO:0016887">
    <property type="term" value="F:ATP hydrolysis activity"/>
    <property type="evidence" value="ECO:0007669"/>
    <property type="project" value="InterPro"/>
</dbReference>
<evidence type="ECO:0000313" key="5">
    <source>
        <dbReference type="EMBL" id="URA09343.1"/>
    </source>
</evidence>
<dbReference type="InterPro" id="IPR027417">
    <property type="entry name" value="P-loop_NTPase"/>
</dbReference>
<dbReference type="PANTHER" id="PTHR42794:SF2">
    <property type="entry name" value="ABC TRANSPORTER ATP-BINDING PROTEIN"/>
    <property type="match status" value="1"/>
</dbReference>
<accession>A0AAX3BAP2</accession>
<gene>
    <name evidence="5" type="ORF">KDW03_07560</name>
</gene>
<dbReference type="CDD" id="cd03214">
    <property type="entry name" value="ABC_Iron-Siderophores_B12_Hemin"/>
    <property type="match status" value="1"/>
</dbReference>
<dbReference type="SUPFAM" id="SSF52540">
    <property type="entry name" value="P-loop containing nucleoside triphosphate hydrolases"/>
    <property type="match status" value="1"/>
</dbReference>
<dbReference type="FunFam" id="3.40.50.300:FF:000134">
    <property type="entry name" value="Iron-enterobactin ABC transporter ATP-binding protein"/>
    <property type="match status" value="1"/>
</dbReference>
<name>A0AAX3BAP2_9SPIR</name>